<accession>A0A2L0EPD2</accession>
<proteinExistence type="predicted"/>
<feature type="chain" id="PRO_5014713943" evidence="2">
    <location>
        <begin position="25"/>
        <end position="1583"/>
    </location>
</feature>
<evidence type="ECO:0000313" key="4">
    <source>
        <dbReference type="Proteomes" id="UP000238348"/>
    </source>
</evidence>
<dbReference type="Gene3D" id="2.60.40.420">
    <property type="entry name" value="Cupredoxins - blue copper proteins"/>
    <property type="match status" value="5"/>
</dbReference>
<keyword evidence="1" id="KW-0479">Metal-binding</keyword>
<name>A0A2L0EPD2_SORCE</name>
<dbReference type="EMBL" id="CP012673">
    <property type="protein sequence ID" value="AUX41161.1"/>
    <property type="molecule type" value="Genomic_DNA"/>
</dbReference>
<gene>
    <name evidence="3" type="primary">yacK</name>
    <name evidence="3" type="ORF">SOCE26_025680</name>
</gene>
<protein>
    <submittedName>
        <fullName evidence="3">Multicopper oxidase</fullName>
    </submittedName>
</protein>
<organism evidence="3 4">
    <name type="scientific">Sorangium cellulosum</name>
    <name type="common">Polyangium cellulosum</name>
    <dbReference type="NCBI Taxonomy" id="56"/>
    <lineage>
        <taxon>Bacteria</taxon>
        <taxon>Pseudomonadati</taxon>
        <taxon>Myxococcota</taxon>
        <taxon>Polyangia</taxon>
        <taxon>Polyangiales</taxon>
        <taxon>Polyangiaceae</taxon>
        <taxon>Sorangium</taxon>
    </lineage>
</organism>
<dbReference type="InterPro" id="IPR008972">
    <property type="entry name" value="Cupredoxin"/>
</dbReference>
<reference evidence="3 4" key="1">
    <citation type="submission" date="2015-09" db="EMBL/GenBank/DDBJ databases">
        <title>Sorangium comparison.</title>
        <authorList>
            <person name="Zaburannyi N."/>
            <person name="Bunk B."/>
            <person name="Overmann J."/>
            <person name="Mueller R."/>
        </authorList>
    </citation>
    <scope>NUCLEOTIDE SEQUENCE [LARGE SCALE GENOMIC DNA]</scope>
    <source>
        <strain evidence="3 4">So ce26</strain>
    </source>
</reference>
<dbReference type="Proteomes" id="UP000238348">
    <property type="component" value="Chromosome"/>
</dbReference>
<dbReference type="GO" id="GO:0005507">
    <property type="term" value="F:copper ion binding"/>
    <property type="evidence" value="ECO:0007669"/>
    <property type="project" value="InterPro"/>
</dbReference>
<feature type="signal peptide" evidence="2">
    <location>
        <begin position="1"/>
        <end position="24"/>
    </location>
</feature>
<dbReference type="InterPro" id="IPR002355">
    <property type="entry name" value="Cu_oxidase_Cu_BS"/>
</dbReference>
<evidence type="ECO:0000256" key="1">
    <source>
        <dbReference type="ARBA" id="ARBA00022723"/>
    </source>
</evidence>
<dbReference type="PROSITE" id="PS00080">
    <property type="entry name" value="MULTICOPPER_OXIDASE2"/>
    <property type="match status" value="1"/>
</dbReference>
<dbReference type="SUPFAM" id="SSF49503">
    <property type="entry name" value="Cupredoxins"/>
    <property type="match status" value="5"/>
</dbReference>
<evidence type="ECO:0000256" key="2">
    <source>
        <dbReference type="SAM" id="SignalP"/>
    </source>
</evidence>
<sequence>MRLSWRLAWAAVTMTALGCSDAGAPPEEEESVAQSEEAVSDALHVPASGRTVFADVVAIDQMYVYDRYGAFNPAGMVYALRRDVVAADPARPVGPGNAALRPGKRPRPLVLRVNAGDRLSIAFTNWLAPSDGPLSDATPSTRDASIHVVGLQIRNLEALGGNVGQNESALAAPGETRRYELFAGREGTFLMHSAGAMTGADGIGRPLRQIAQGLFGAVHVEPVGAVAYRSQVTAEELKAASLDPPNPDGTPRINYRAVDTSGVPILRMIDDEGHIVHGDLNAIIADYDETEAGTPASEDVGYFREFTVLFHDELGAVQAFPELQRDPHYHGVRSGFGINYGAASLGAAVLANRRRIGPSKDCVECKFEEFFLSSWTSGDPALNIERDEDDNAVRALYPDDPSNVSHGYLGDPVRIRNLHAGPSETHVFHVHGHQWLRSPSNDKGAYIDSQTIGPRAGFTYDITYGGGGNRNLTAGDSIYHCHLYPHFVQGMWGLWRSHDVFEAGTPDRALPDGELAGGTPTPAVVPLPRAALPPMPTDAPTTVALPDGRTAVRPAMRGYPFYVAALAGHRASQPPRDMEHDGGLPRHLITSVPSGGAELGVRGDFDVQIHEANVKLLPKDGTPAEAAAMKFHAGAFPGAVPVTPRYGFPVKGYPSFTAEGEPAIFLVNGQPPAAGAPYADPCPPDAPVRTYRAAYVQLDAPVNGAGWHDPQARTIVLERDVEATLEGTRPPEPLFIRARSGECVVFHATNTIPDRLALDDFQIDTPTDVIGQHIHLVKFDVTSSDGGANGFNYEDGTLAAQEVVARIDAANALGGALAADGAVGESGARVPLAARRHPRLRSAPLGAQTTTQRWWADPIVSSAGEERALSTAFTHDHFSASSHQHHGLYAGLVVEPAGSLWRDPETGEMFGGRSDGGPTSYRADILFPDGDGRAPFREFNLSLADYAIVYDECGNPVNPPTQTTAALPAAVTHEGSAPEPLSWRDPGAGLINYRNEPIPLRIAQRSCATGEVAQKAGPAGEMHNVFSSLVHGDPATPLLRAYEGDRTLIRLSQGAQAEQHVFSVHGRKWRREMDDEDSGFSNGQAIGASEQMDFALDAAPVFVKNAAGGADYLYQSTASDDVWEGMWGLLRVHSARAPVPDLLPLPGAPPPDVPEEQARVCPPDARVRSYVVHAIAAKGNLPGGRLTYNATHGLYDPDAILFVLAGDLAAVRSGARPPEPLVLRAAAGECVEVTLVNELPESPPKTPHWNYNSPIVDGFNVNQVRPSNRVSLHPQLVAYDVVTSDGANVGENGDQTVAPGERRKYTWYAGDVAVEPGGGVRWTPVELGAINLKDMADVVNHPMHGAIGALIVEPEGAVWDTNRDTRAAVQVKYRDPSGAEIWFREIVLFYQDEVALHSDDAAFHCATASLDCGTALRNIVGDVDSDNSGHRAFNYRTTPLWARLGVPPETRLGGVEGLDLSDAFSSAAHGDPATPVFKMSVYDRLRVRVLQPSGHRRQHSFSLWGMEWAHNPWAEGAGSRFMGRNRKSFAVGAQSGIGPMTAWNMISYFRAGGMFAVPGDRLYLDQVNPMVAGGLWGIVRLTP</sequence>
<keyword evidence="2" id="KW-0732">Signal</keyword>
<evidence type="ECO:0000313" key="3">
    <source>
        <dbReference type="EMBL" id="AUX41161.1"/>
    </source>
</evidence>
<dbReference type="PROSITE" id="PS51257">
    <property type="entry name" value="PROKAR_LIPOPROTEIN"/>
    <property type="match status" value="1"/>
</dbReference>
<dbReference type="RefSeq" id="WP_199789648.1">
    <property type="nucleotide sequence ID" value="NZ_CP012673.1"/>
</dbReference>